<protein>
    <submittedName>
        <fullName evidence="1">WXG100 family type VII secretion target</fullName>
    </submittedName>
</protein>
<dbReference type="Pfam" id="PF06013">
    <property type="entry name" value="WXG100"/>
    <property type="match status" value="1"/>
</dbReference>
<comment type="caution">
    <text evidence="1">The sequence shown here is derived from an EMBL/GenBank/DDBJ whole genome shotgun (WGS) entry which is preliminary data.</text>
</comment>
<dbReference type="InterPro" id="IPR036689">
    <property type="entry name" value="ESAT-6-like_sf"/>
</dbReference>
<dbReference type="SUPFAM" id="SSF140453">
    <property type="entry name" value="EsxAB dimer-like"/>
    <property type="match status" value="1"/>
</dbReference>
<keyword evidence="2" id="KW-1185">Reference proteome</keyword>
<accession>A0ABW7WLH8</accession>
<dbReference type="Proteomes" id="UP001611450">
    <property type="component" value="Unassembled WGS sequence"/>
</dbReference>
<evidence type="ECO:0000313" key="1">
    <source>
        <dbReference type="EMBL" id="MFI2323502.1"/>
    </source>
</evidence>
<dbReference type="Gene3D" id="1.10.287.1060">
    <property type="entry name" value="ESAT-6-like"/>
    <property type="match status" value="1"/>
</dbReference>
<dbReference type="InterPro" id="IPR010310">
    <property type="entry name" value="T7SS_ESAT-6-like"/>
</dbReference>
<name>A0ABW7WLH8_9NOCA</name>
<dbReference type="EMBL" id="JBIRXV010000005">
    <property type="protein sequence ID" value="MFI2323502.1"/>
    <property type="molecule type" value="Genomic_DNA"/>
</dbReference>
<dbReference type="RefSeq" id="WP_396948063.1">
    <property type="nucleotide sequence ID" value="NZ_JBIRXV010000005.1"/>
</dbReference>
<proteinExistence type="predicted"/>
<organism evidence="1 2">
    <name type="scientific">Nocardia beijingensis</name>
    <dbReference type="NCBI Taxonomy" id="95162"/>
    <lineage>
        <taxon>Bacteria</taxon>
        <taxon>Bacillati</taxon>
        <taxon>Actinomycetota</taxon>
        <taxon>Actinomycetes</taxon>
        <taxon>Mycobacteriales</taxon>
        <taxon>Nocardiaceae</taxon>
        <taxon>Nocardia</taxon>
    </lineage>
</organism>
<evidence type="ECO:0000313" key="2">
    <source>
        <dbReference type="Proteomes" id="UP001611450"/>
    </source>
</evidence>
<sequence>MSEFSVNLDDLDQIVTRLSGLAGFINEHLDEIDDKITTLVGTGWESVAALTYSDAHRQWMIGAREFADGVREMSDAARKAHTRYSTAADINRQMLQGG</sequence>
<reference evidence="1 2" key="1">
    <citation type="submission" date="2024-10" db="EMBL/GenBank/DDBJ databases">
        <title>The Natural Products Discovery Center: Release of the First 8490 Sequenced Strains for Exploring Actinobacteria Biosynthetic Diversity.</title>
        <authorList>
            <person name="Kalkreuter E."/>
            <person name="Kautsar S.A."/>
            <person name="Yang D."/>
            <person name="Bader C.D."/>
            <person name="Teijaro C.N."/>
            <person name="Fluegel L."/>
            <person name="Davis C.M."/>
            <person name="Simpson J.R."/>
            <person name="Lauterbach L."/>
            <person name="Steele A.D."/>
            <person name="Gui C."/>
            <person name="Meng S."/>
            <person name="Li G."/>
            <person name="Viehrig K."/>
            <person name="Ye F."/>
            <person name="Su P."/>
            <person name="Kiefer A.F."/>
            <person name="Nichols A."/>
            <person name="Cepeda A.J."/>
            <person name="Yan W."/>
            <person name="Fan B."/>
            <person name="Jiang Y."/>
            <person name="Adhikari A."/>
            <person name="Zheng C.-J."/>
            <person name="Schuster L."/>
            <person name="Cowan T.M."/>
            <person name="Smanski M.J."/>
            <person name="Chevrette M.G."/>
            <person name="De Carvalho L.P.S."/>
            <person name="Shen B."/>
        </authorList>
    </citation>
    <scope>NUCLEOTIDE SEQUENCE [LARGE SCALE GENOMIC DNA]</scope>
    <source>
        <strain evidence="1 2">NPDC019626</strain>
    </source>
</reference>
<gene>
    <name evidence="1" type="ORF">ACH47G_23730</name>
</gene>